<feature type="compositionally biased region" description="Low complexity" evidence="1">
    <location>
        <begin position="90"/>
        <end position="121"/>
    </location>
</feature>
<feature type="region of interest" description="Disordered" evidence="1">
    <location>
        <begin position="148"/>
        <end position="178"/>
    </location>
</feature>
<dbReference type="GeneID" id="20081050"/>
<dbReference type="EMBL" id="KI913957">
    <property type="protein sequence ID" value="ETW04893.1"/>
    <property type="molecule type" value="Genomic_DNA"/>
</dbReference>
<dbReference type="RefSeq" id="XP_008866331.1">
    <property type="nucleotide sequence ID" value="XM_008868109.1"/>
</dbReference>
<proteinExistence type="predicted"/>
<evidence type="ECO:0000256" key="1">
    <source>
        <dbReference type="SAM" id="MobiDB-lite"/>
    </source>
</evidence>
<feature type="region of interest" description="Disordered" evidence="1">
    <location>
        <begin position="419"/>
        <end position="449"/>
    </location>
</feature>
<feature type="compositionally biased region" description="Low complexity" evidence="1">
    <location>
        <begin position="148"/>
        <end position="172"/>
    </location>
</feature>
<feature type="transmembrane region" description="Helical" evidence="2">
    <location>
        <begin position="225"/>
        <end position="248"/>
    </location>
</feature>
<feature type="compositionally biased region" description="Basic and acidic residues" evidence="1">
    <location>
        <begin position="423"/>
        <end position="439"/>
    </location>
</feature>
<accession>A0A024UH32</accession>
<dbReference type="OrthoDB" id="79529at2759"/>
<feature type="compositionally biased region" description="Polar residues" evidence="1">
    <location>
        <begin position="56"/>
        <end position="71"/>
    </location>
</feature>
<keyword evidence="2" id="KW-0812">Transmembrane</keyword>
<feature type="compositionally biased region" description="Polar residues" evidence="1">
    <location>
        <begin position="289"/>
        <end position="313"/>
    </location>
</feature>
<keyword evidence="2" id="KW-0472">Membrane</keyword>
<dbReference type="VEuPathDB" id="FungiDB:H310_04000"/>
<sequence>MVLPTVRRKLQIDDLSVDGISDEGDIIPASTAPPTSPATSRRTLLPRQTRPPMTTNHQSPSPVPTTDPTLNSPRPTTAPSSPTSEPPSTPRATTLLPTTVSTAPTTTASTPTTTSSPVSSTLLPTTTSALITTSAPITTSALITTSAPITTTAPTTTTTPTPTTTMTTMPTPKQSPSGSMLLLPPEYGTWGSSSPPPASLPPDAMLAAESTGDHPSTLQSLPFPASAIVAMVAGILAVLVTAGVVAYYRHRYRQMSLQYLRNMQSTAWTFDDTTVDNDSHAPSGPPRSPSMSIWTNPNRPASEFSSGFKSQWQRHAVPSPRSMTDYQSRRARLPSLQTEVNHDALRHNGWHHAASNVSGASKPPVVSSGHAMPGSIESLSRLEPAQRMHLNRQGHNLVYDTHHASYTSAYDHECNSAISCKSSGEESTPRPKRSTRGETKLSMSSWDEP</sequence>
<feature type="region of interest" description="Disordered" evidence="1">
    <location>
        <begin position="277"/>
        <end position="328"/>
    </location>
</feature>
<protein>
    <submittedName>
        <fullName evidence="3">Uncharacterized protein</fullName>
    </submittedName>
</protein>
<name>A0A024UH32_9STRA</name>
<evidence type="ECO:0000313" key="3">
    <source>
        <dbReference type="EMBL" id="ETW04893.1"/>
    </source>
</evidence>
<evidence type="ECO:0000256" key="2">
    <source>
        <dbReference type="SAM" id="Phobius"/>
    </source>
</evidence>
<feature type="compositionally biased region" description="Low complexity" evidence="1">
    <location>
        <begin position="28"/>
        <end position="55"/>
    </location>
</feature>
<dbReference type="STRING" id="157072.A0A024UH32"/>
<reference evidence="3" key="1">
    <citation type="submission" date="2013-12" db="EMBL/GenBank/DDBJ databases">
        <title>The Genome Sequence of Aphanomyces invadans NJM9701.</title>
        <authorList>
            <consortium name="The Broad Institute Genomics Platform"/>
            <person name="Russ C."/>
            <person name="Tyler B."/>
            <person name="van West P."/>
            <person name="Dieguez-Uribeondo J."/>
            <person name="Young S.K."/>
            <person name="Zeng Q."/>
            <person name="Gargeya S."/>
            <person name="Fitzgerald M."/>
            <person name="Abouelleil A."/>
            <person name="Alvarado L."/>
            <person name="Chapman S.B."/>
            <person name="Gainer-Dewar J."/>
            <person name="Goldberg J."/>
            <person name="Griggs A."/>
            <person name="Gujja S."/>
            <person name="Hansen M."/>
            <person name="Howarth C."/>
            <person name="Imamovic A."/>
            <person name="Ireland A."/>
            <person name="Larimer J."/>
            <person name="McCowan C."/>
            <person name="Murphy C."/>
            <person name="Pearson M."/>
            <person name="Poon T.W."/>
            <person name="Priest M."/>
            <person name="Roberts A."/>
            <person name="Saif S."/>
            <person name="Shea T."/>
            <person name="Sykes S."/>
            <person name="Wortman J."/>
            <person name="Nusbaum C."/>
            <person name="Birren B."/>
        </authorList>
    </citation>
    <scope>NUCLEOTIDE SEQUENCE [LARGE SCALE GENOMIC DNA]</scope>
    <source>
        <strain evidence="3">NJM9701</strain>
    </source>
</reference>
<keyword evidence="2" id="KW-1133">Transmembrane helix</keyword>
<feature type="compositionally biased region" description="Low complexity" evidence="1">
    <location>
        <begin position="72"/>
        <end position="83"/>
    </location>
</feature>
<dbReference type="AlphaFoldDB" id="A0A024UH32"/>
<gene>
    <name evidence="3" type="ORF">H310_04000</name>
</gene>
<feature type="region of interest" description="Disordered" evidence="1">
    <location>
        <begin position="1"/>
        <end position="121"/>
    </location>
</feature>
<organism evidence="3">
    <name type="scientific">Aphanomyces invadans</name>
    <dbReference type="NCBI Taxonomy" id="157072"/>
    <lineage>
        <taxon>Eukaryota</taxon>
        <taxon>Sar</taxon>
        <taxon>Stramenopiles</taxon>
        <taxon>Oomycota</taxon>
        <taxon>Saprolegniomycetes</taxon>
        <taxon>Saprolegniales</taxon>
        <taxon>Verrucalvaceae</taxon>
        <taxon>Aphanomyces</taxon>
    </lineage>
</organism>